<evidence type="ECO:0000313" key="2">
    <source>
        <dbReference type="Proteomes" id="UP000484381"/>
    </source>
</evidence>
<name>A0A7X1TKH5_9BURK</name>
<dbReference type="InterPro" id="IPR009057">
    <property type="entry name" value="Homeodomain-like_sf"/>
</dbReference>
<dbReference type="Proteomes" id="UP000484381">
    <property type="component" value="Unassembled WGS sequence"/>
</dbReference>
<dbReference type="InterPro" id="IPR036271">
    <property type="entry name" value="Tet_transcr_reg_TetR-rel_C_sf"/>
</dbReference>
<protein>
    <recommendedName>
        <fullName evidence="3">TetR family transcriptional regulator</fullName>
    </recommendedName>
</protein>
<accession>A0A7X1TKH5</accession>
<dbReference type="SUPFAM" id="SSF46689">
    <property type="entry name" value="Homeodomain-like"/>
    <property type="match status" value="1"/>
</dbReference>
<sequence length="190" mass="21111">MDPGFMESALICFSTYEFETVTIHQISNFTVVPPSMLIAEYGNKTQLFAAALSWYIDNGFDSMLRQLRKAYCPVAAILCFFRVISERSLIFGGSNARLVFTTAIGLATRNSAFEHIVSNAMQKLETFFCECVTEGQGTVNDMTQEPAEHVAKLLIGSVAALPTLIRVDGRHATVDQFVRSVELLLRRSRA</sequence>
<dbReference type="Gene3D" id="1.10.357.10">
    <property type="entry name" value="Tetracycline Repressor, domain 2"/>
    <property type="match status" value="1"/>
</dbReference>
<dbReference type="AlphaFoldDB" id="A0A7X1TKH5"/>
<reference evidence="1 2" key="1">
    <citation type="submission" date="2019-10" db="EMBL/GenBank/DDBJ databases">
        <title>Paraburkholderia sp. isolated from nodules of Mimosa pudica from Brazilian Atlantic Forest soils.</title>
        <authorList>
            <person name="Paulitsch F."/>
            <person name="Hungria M."/>
            <person name="Dall'Agnol R."/>
        </authorList>
    </citation>
    <scope>NUCLEOTIDE SEQUENCE [LARGE SCALE GENOMIC DNA]</scope>
    <source>
        <strain evidence="1 2">CNPSo 3157</strain>
    </source>
</reference>
<evidence type="ECO:0008006" key="3">
    <source>
        <dbReference type="Google" id="ProtNLM"/>
    </source>
</evidence>
<keyword evidence="2" id="KW-1185">Reference proteome</keyword>
<gene>
    <name evidence="1" type="ORF">GCT13_39030</name>
</gene>
<organism evidence="1 2">
    <name type="scientific">Paraburkholderia franconis</name>
    <dbReference type="NCBI Taxonomy" id="2654983"/>
    <lineage>
        <taxon>Bacteria</taxon>
        <taxon>Pseudomonadati</taxon>
        <taxon>Pseudomonadota</taxon>
        <taxon>Betaproteobacteria</taxon>
        <taxon>Burkholderiales</taxon>
        <taxon>Burkholderiaceae</taxon>
        <taxon>Paraburkholderia</taxon>
    </lineage>
</organism>
<comment type="caution">
    <text evidence="1">The sequence shown here is derived from an EMBL/GenBank/DDBJ whole genome shotgun (WGS) entry which is preliminary data.</text>
</comment>
<proteinExistence type="predicted"/>
<dbReference type="RefSeq" id="WP_193727881.1">
    <property type="nucleotide sequence ID" value="NZ_WHNP01000073.1"/>
</dbReference>
<dbReference type="SUPFAM" id="SSF48498">
    <property type="entry name" value="Tetracyclin repressor-like, C-terminal domain"/>
    <property type="match status" value="1"/>
</dbReference>
<dbReference type="EMBL" id="WHNP01000073">
    <property type="protein sequence ID" value="MPW22650.1"/>
    <property type="molecule type" value="Genomic_DNA"/>
</dbReference>
<evidence type="ECO:0000313" key="1">
    <source>
        <dbReference type="EMBL" id="MPW22650.1"/>
    </source>
</evidence>